<organism evidence="7 8">
    <name type="scientific">Orchesella dallaii</name>
    <dbReference type="NCBI Taxonomy" id="48710"/>
    <lineage>
        <taxon>Eukaryota</taxon>
        <taxon>Metazoa</taxon>
        <taxon>Ecdysozoa</taxon>
        <taxon>Arthropoda</taxon>
        <taxon>Hexapoda</taxon>
        <taxon>Collembola</taxon>
        <taxon>Entomobryomorpha</taxon>
        <taxon>Entomobryoidea</taxon>
        <taxon>Orchesellidae</taxon>
        <taxon>Orchesellinae</taxon>
        <taxon>Orchesella</taxon>
    </lineage>
</organism>
<gene>
    <name evidence="7" type="ORF">ODALV1_LOCUS5801</name>
</gene>
<evidence type="ECO:0000256" key="2">
    <source>
        <dbReference type="ARBA" id="ARBA00006787"/>
    </source>
</evidence>
<dbReference type="Pfam" id="PF03055">
    <property type="entry name" value="RPE65"/>
    <property type="match status" value="1"/>
</dbReference>
<comment type="similarity">
    <text evidence="2">Belongs to the carotenoid oxygenase family.</text>
</comment>
<feature type="compositionally biased region" description="Polar residues" evidence="6">
    <location>
        <begin position="1"/>
        <end position="21"/>
    </location>
</feature>
<evidence type="ECO:0008006" key="9">
    <source>
        <dbReference type="Google" id="ProtNLM"/>
    </source>
</evidence>
<dbReference type="InterPro" id="IPR004294">
    <property type="entry name" value="Carotenoid_Oase"/>
</dbReference>
<accession>A0ABP1Q045</accession>
<evidence type="ECO:0000256" key="6">
    <source>
        <dbReference type="SAM" id="MobiDB-lite"/>
    </source>
</evidence>
<keyword evidence="8" id="KW-1185">Reference proteome</keyword>
<keyword evidence="4" id="KW-0560">Oxidoreductase</keyword>
<reference evidence="7 8" key="1">
    <citation type="submission" date="2024-08" db="EMBL/GenBank/DDBJ databases">
        <authorList>
            <person name="Cucini C."/>
            <person name="Frati F."/>
        </authorList>
    </citation>
    <scope>NUCLEOTIDE SEQUENCE [LARGE SCALE GENOMIC DNA]</scope>
</reference>
<evidence type="ECO:0000313" key="7">
    <source>
        <dbReference type="EMBL" id="CAL8084467.1"/>
    </source>
</evidence>
<feature type="region of interest" description="Disordered" evidence="6">
    <location>
        <begin position="1"/>
        <end position="25"/>
    </location>
</feature>
<dbReference type="EMBL" id="CAXLJM020000018">
    <property type="protein sequence ID" value="CAL8084467.1"/>
    <property type="molecule type" value="Genomic_DNA"/>
</dbReference>
<evidence type="ECO:0000256" key="5">
    <source>
        <dbReference type="ARBA" id="ARBA00023004"/>
    </source>
</evidence>
<name>A0ABP1Q045_9HEXA</name>
<dbReference type="PANTHER" id="PTHR10543">
    <property type="entry name" value="BETA-CAROTENE DIOXYGENASE"/>
    <property type="match status" value="1"/>
</dbReference>
<evidence type="ECO:0000256" key="4">
    <source>
        <dbReference type="ARBA" id="ARBA00023002"/>
    </source>
</evidence>
<evidence type="ECO:0000256" key="3">
    <source>
        <dbReference type="ARBA" id="ARBA00022723"/>
    </source>
</evidence>
<comment type="caution">
    <text evidence="7">The sequence shown here is derived from an EMBL/GenBank/DDBJ whole genome shotgun (WGS) entry which is preliminary data.</text>
</comment>
<dbReference type="Proteomes" id="UP001642540">
    <property type="component" value="Unassembled WGS sequence"/>
</dbReference>
<evidence type="ECO:0000313" key="8">
    <source>
        <dbReference type="Proteomes" id="UP001642540"/>
    </source>
</evidence>
<keyword evidence="5" id="KW-0408">Iron</keyword>
<proteinExistence type="inferred from homology"/>
<evidence type="ECO:0000256" key="1">
    <source>
        <dbReference type="ARBA" id="ARBA00001954"/>
    </source>
</evidence>
<comment type="cofactor">
    <cofactor evidence="1">
        <name>Fe(2+)</name>
        <dbReference type="ChEBI" id="CHEBI:29033"/>
    </cofactor>
</comment>
<keyword evidence="3" id="KW-0479">Metal-binding</keyword>
<protein>
    <recommendedName>
        <fullName evidence="9">Carotenoid isomerooxygenase</fullName>
    </recommendedName>
</protein>
<sequence>MDSSNPVNKSQPQHTHQQSSKSSEKKLYNLNTDFSMWLRTNKEEIEAPLPGQITYGHIPSWLSGSLIRNGPGDIDAYGPGVCRHVFDAPGRLHKYQIHDGKVLYTSKFIQSRAFKGNTADKRLIFNEFGTFATRDPCQTIFSRVATMFSDSIETIFSDNANIGIFPFGDEIYSLAETPFAHRINLDNLETLNTVNVHEELGIVHHTSHPHTLDGIVYNIGQKLSLLKRPQYIIAEMDCTDDGSGPEFKNDRSRHPQSTILSPWATAKIVATVPSRWPLSMGYIHSFAVTANYFILIEQPLSIFLPDVPLNLLRREPVASALKFHSNKKTLFHVIRRNQQGFNRSSKSRQVFSVPSFFFFHTINGYETVDGDTNDISIVVDICCYDDPSIINCMYVDALKNAHTNPDYAKMIRGRPKRFTMKLSEFGKSQRGASQVAQSKLIVDIGCETPKINYESFNGKPYNYFYAISSDVDANQPGMLIKVDVLKETFITWMEPNAYPSEPIFVPSPDSKAEDDGLILSTLLYGGESVTGPSRATLLILKAQTLEPMTKVDIYCETAIPKCLHGWFFPDLKTTSFSTSKQNGNDDLEVTKATN</sequence>
<dbReference type="PANTHER" id="PTHR10543:SF24">
    <property type="entry name" value="CAROTENOID ISOMEROOXYGENASE"/>
    <property type="match status" value="1"/>
</dbReference>